<evidence type="ECO:0000313" key="3">
    <source>
        <dbReference type="Proteomes" id="UP000094385"/>
    </source>
</evidence>
<evidence type="ECO:0000259" key="1">
    <source>
        <dbReference type="Pfam" id="PF05225"/>
    </source>
</evidence>
<dbReference type="Proteomes" id="UP000094385">
    <property type="component" value="Unassembled WGS sequence"/>
</dbReference>
<proteinExistence type="predicted"/>
<dbReference type="OrthoDB" id="3435302at2759"/>
<gene>
    <name evidence="2" type="ORF">LIPSTDRAFT_211815</name>
</gene>
<dbReference type="InterPro" id="IPR009057">
    <property type="entry name" value="Homeodomain-like_sf"/>
</dbReference>
<dbReference type="AlphaFoldDB" id="A0A1E3QD66"/>
<name>A0A1E3QD66_LIPST</name>
<sequence>MPLLPYEGRLNIALESLKNDKDLSIRAAAKIYNVSYTALYNRRNGRTARRDTTPNSQKLTKLEEEALVSATRHALVSTGPPTSYGAVQSSVRVFLANTTTSELTAKIRRLFASGLSSYGI</sequence>
<dbReference type="SUPFAM" id="SSF46689">
    <property type="entry name" value="Homeodomain-like"/>
    <property type="match status" value="1"/>
</dbReference>
<accession>A0A1E3QD66</accession>
<protein>
    <recommendedName>
        <fullName evidence="1">HTH psq-type domain-containing protein</fullName>
    </recommendedName>
</protein>
<dbReference type="EMBL" id="KV454290">
    <property type="protein sequence ID" value="ODQ75616.1"/>
    <property type="molecule type" value="Genomic_DNA"/>
</dbReference>
<dbReference type="InterPro" id="IPR007889">
    <property type="entry name" value="HTH_Psq"/>
</dbReference>
<keyword evidence="3" id="KW-1185">Reference proteome</keyword>
<dbReference type="Pfam" id="PF05225">
    <property type="entry name" value="HTH_psq"/>
    <property type="match status" value="1"/>
</dbReference>
<dbReference type="Gene3D" id="1.10.10.60">
    <property type="entry name" value="Homeodomain-like"/>
    <property type="match status" value="1"/>
</dbReference>
<dbReference type="GO" id="GO:0003677">
    <property type="term" value="F:DNA binding"/>
    <property type="evidence" value="ECO:0007669"/>
    <property type="project" value="InterPro"/>
</dbReference>
<organism evidence="2 3">
    <name type="scientific">Lipomyces starkeyi NRRL Y-11557</name>
    <dbReference type="NCBI Taxonomy" id="675824"/>
    <lineage>
        <taxon>Eukaryota</taxon>
        <taxon>Fungi</taxon>
        <taxon>Dikarya</taxon>
        <taxon>Ascomycota</taxon>
        <taxon>Saccharomycotina</taxon>
        <taxon>Lipomycetes</taxon>
        <taxon>Lipomycetales</taxon>
        <taxon>Lipomycetaceae</taxon>
        <taxon>Lipomyces</taxon>
    </lineage>
</organism>
<reference evidence="2 3" key="1">
    <citation type="journal article" date="2016" name="Proc. Natl. Acad. Sci. U.S.A.">
        <title>Comparative genomics of biotechnologically important yeasts.</title>
        <authorList>
            <person name="Riley R."/>
            <person name="Haridas S."/>
            <person name="Wolfe K.H."/>
            <person name="Lopes M.R."/>
            <person name="Hittinger C.T."/>
            <person name="Goeker M."/>
            <person name="Salamov A.A."/>
            <person name="Wisecaver J.H."/>
            <person name="Long T.M."/>
            <person name="Calvey C.H."/>
            <person name="Aerts A.L."/>
            <person name="Barry K.W."/>
            <person name="Choi C."/>
            <person name="Clum A."/>
            <person name="Coughlan A.Y."/>
            <person name="Deshpande S."/>
            <person name="Douglass A.P."/>
            <person name="Hanson S.J."/>
            <person name="Klenk H.-P."/>
            <person name="LaButti K.M."/>
            <person name="Lapidus A."/>
            <person name="Lindquist E.A."/>
            <person name="Lipzen A.M."/>
            <person name="Meier-Kolthoff J.P."/>
            <person name="Ohm R.A."/>
            <person name="Otillar R.P."/>
            <person name="Pangilinan J.L."/>
            <person name="Peng Y."/>
            <person name="Rokas A."/>
            <person name="Rosa C.A."/>
            <person name="Scheuner C."/>
            <person name="Sibirny A.A."/>
            <person name="Slot J.C."/>
            <person name="Stielow J.B."/>
            <person name="Sun H."/>
            <person name="Kurtzman C.P."/>
            <person name="Blackwell M."/>
            <person name="Grigoriev I.V."/>
            <person name="Jeffries T.W."/>
        </authorList>
    </citation>
    <scope>NUCLEOTIDE SEQUENCE [LARGE SCALE GENOMIC DNA]</scope>
    <source>
        <strain evidence="2 3">NRRL Y-11557</strain>
    </source>
</reference>
<evidence type="ECO:0000313" key="2">
    <source>
        <dbReference type="EMBL" id="ODQ75616.1"/>
    </source>
</evidence>
<feature type="domain" description="HTH psq-type" evidence="1">
    <location>
        <begin position="8"/>
        <end position="46"/>
    </location>
</feature>